<dbReference type="NCBIfam" id="TIGR00121">
    <property type="entry name" value="birA_ligase"/>
    <property type="match status" value="1"/>
</dbReference>
<dbReference type="EC" id="6.3.4.15" evidence="3"/>
<dbReference type="Gene3D" id="3.30.930.10">
    <property type="entry name" value="Bira Bifunctional Protein, Domain 2"/>
    <property type="match status" value="1"/>
</dbReference>
<evidence type="ECO:0000313" key="3">
    <source>
        <dbReference type="EMBL" id="MPN05230.1"/>
    </source>
</evidence>
<dbReference type="InterPro" id="IPR004408">
    <property type="entry name" value="Biotin_CoA_COase_ligase"/>
</dbReference>
<dbReference type="InterPro" id="IPR045864">
    <property type="entry name" value="aa-tRNA-synth_II/BPL/LPL"/>
</dbReference>
<feature type="domain" description="BPL/LPL catalytic" evidence="2">
    <location>
        <begin position="1"/>
        <end position="186"/>
    </location>
</feature>
<evidence type="ECO:0000256" key="1">
    <source>
        <dbReference type="ARBA" id="ARBA00022598"/>
    </source>
</evidence>
<protein>
    <submittedName>
        <fullName evidence="3">Bifunctional ligase/repressor BirA</fullName>
        <ecNumber evidence="3">6.3.4.15</ecNumber>
    </submittedName>
</protein>
<gene>
    <name evidence="3" type="primary">birA_41</name>
    <name evidence="3" type="ORF">SDC9_152480</name>
</gene>
<dbReference type="PANTHER" id="PTHR12835">
    <property type="entry name" value="BIOTIN PROTEIN LIGASE"/>
    <property type="match status" value="1"/>
</dbReference>
<evidence type="ECO:0000259" key="2">
    <source>
        <dbReference type="PROSITE" id="PS51733"/>
    </source>
</evidence>
<dbReference type="InterPro" id="IPR004143">
    <property type="entry name" value="BPL_LPL_catalytic"/>
</dbReference>
<dbReference type="PROSITE" id="PS51733">
    <property type="entry name" value="BPL_LPL_CATALYTIC"/>
    <property type="match status" value="1"/>
</dbReference>
<name>A0A645EUU7_9ZZZZ</name>
<dbReference type="GO" id="GO:0005737">
    <property type="term" value="C:cytoplasm"/>
    <property type="evidence" value="ECO:0007669"/>
    <property type="project" value="TreeGrafter"/>
</dbReference>
<reference evidence="3" key="1">
    <citation type="submission" date="2019-08" db="EMBL/GenBank/DDBJ databases">
        <authorList>
            <person name="Kucharzyk K."/>
            <person name="Murdoch R.W."/>
            <person name="Higgins S."/>
            <person name="Loffler F."/>
        </authorList>
    </citation>
    <scope>NUCLEOTIDE SEQUENCE</scope>
</reference>
<organism evidence="3">
    <name type="scientific">bioreactor metagenome</name>
    <dbReference type="NCBI Taxonomy" id="1076179"/>
    <lineage>
        <taxon>unclassified sequences</taxon>
        <taxon>metagenomes</taxon>
        <taxon>ecological metagenomes</taxon>
    </lineage>
</organism>
<sequence>MKIEPFFSHYEILDSTNDVALELLNKHQCVAVTAEFQRKGRGRNKKTWLGDAGKNLYYTFGINHNVENLPLYMLQIVGGLAVYNVLKRISTEIDFFLKYPNDIYGTNNIFSIVPKKLSGIISETNFIDKENCSSIIGIGINITQTFFPDEISNNVTSLALLGVESSIIDLRNKLTEEIIELISKQHISVFDEWKHILNLENKTIQIISDNFIDDNSGATSYYKLKKYLADGRLLLVSDSSVERIIDNGDSIRYDLI</sequence>
<dbReference type="AlphaFoldDB" id="A0A645EUU7"/>
<proteinExistence type="predicted"/>
<keyword evidence="1 3" id="KW-0436">Ligase</keyword>
<dbReference type="SUPFAM" id="SSF55681">
    <property type="entry name" value="Class II aaRS and biotin synthetases"/>
    <property type="match status" value="1"/>
</dbReference>
<accession>A0A645EUU7</accession>
<comment type="caution">
    <text evidence="3">The sequence shown here is derived from an EMBL/GenBank/DDBJ whole genome shotgun (WGS) entry which is preliminary data.</text>
</comment>
<dbReference type="EMBL" id="VSSQ01051143">
    <property type="protein sequence ID" value="MPN05230.1"/>
    <property type="molecule type" value="Genomic_DNA"/>
</dbReference>
<dbReference type="PANTHER" id="PTHR12835:SF5">
    <property type="entry name" value="BIOTIN--PROTEIN LIGASE"/>
    <property type="match status" value="1"/>
</dbReference>
<dbReference type="Pfam" id="PF03099">
    <property type="entry name" value="BPL_LplA_LipB"/>
    <property type="match status" value="1"/>
</dbReference>
<dbReference type="GO" id="GO:0004077">
    <property type="term" value="F:biotin--[biotin carboxyl-carrier protein] ligase activity"/>
    <property type="evidence" value="ECO:0007669"/>
    <property type="project" value="UniProtKB-EC"/>
</dbReference>